<sequence>MLITHDKIYINGDWVTPVQATYANVINPASEDVMASVCMCSELEVDQAVIAANAAFASWSILCSEERQVYLEKSQNKLAEKLEEIAFIIAQEVGTPLAVGRILQAGFPAAVAEMYVDLTDKVEEEQIANATITQEAIGVVACIIPCNFPLHQAVSKVFPALSAGCTVILKPSEVAPLTAFLLAEIFDDIGLPAGVFNLVTGYGHDVGTALVSHENVDMVSFTGSTSVGKVISKLAANTLKRVSLDLGGKSAAVILDDANLSEALSASLHAGLLNSGQNCTAHTRILVPSALYDQAAEIIVSIVDQFPLIDPLNEGEGLGPLISAEQKQRVLYYIQTGIEEGARLLAGGVEKPKGIDKGFYVKPTIFADVNPSMIIAKEEVFGPVICLIKYQTEAEAIKIANDSVYGLSGAVWSKNVKRAKHVARQLRTGQVHINGGQINPSAPFGGFKQSGNGRELGQYGLQEFLEFKATFN</sequence>
<dbReference type="Gene3D" id="3.40.605.10">
    <property type="entry name" value="Aldehyde Dehydrogenase, Chain A, domain 1"/>
    <property type="match status" value="1"/>
</dbReference>
<evidence type="ECO:0000256" key="1">
    <source>
        <dbReference type="ARBA" id="ARBA00009986"/>
    </source>
</evidence>
<dbReference type="SUPFAM" id="SSF53720">
    <property type="entry name" value="ALDH-like"/>
    <property type="match status" value="1"/>
</dbReference>
<comment type="caution">
    <text evidence="4">The sequence shown here is derived from an EMBL/GenBank/DDBJ whole genome shotgun (WGS) entry which is preliminary data.</text>
</comment>
<evidence type="ECO:0000313" key="4">
    <source>
        <dbReference type="EMBL" id="OUR82598.1"/>
    </source>
</evidence>
<dbReference type="InterPro" id="IPR016161">
    <property type="entry name" value="Ald_DH/histidinol_DH"/>
</dbReference>
<dbReference type="FunFam" id="3.40.605.10:FF:000026">
    <property type="entry name" value="Aldehyde dehydrogenase, putative"/>
    <property type="match status" value="1"/>
</dbReference>
<reference evidence="5" key="1">
    <citation type="journal article" date="2017" name="Proc. Natl. Acad. Sci. U.S.A.">
        <title>Simulation of Deepwater Horizon oil plume reveals substrate specialization within a complex community of hydrocarbon degraders.</title>
        <authorList>
            <person name="Hu P."/>
            <person name="Dubinsky E.A."/>
            <person name="Probst A.J."/>
            <person name="Wang J."/>
            <person name="Sieber C.M.K."/>
            <person name="Tom L.M."/>
            <person name="Gardinali P."/>
            <person name="Banfield J.F."/>
            <person name="Atlas R.M."/>
            <person name="Andersen G.L."/>
        </authorList>
    </citation>
    <scope>NUCLEOTIDE SEQUENCE [LARGE SCALE GENOMIC DNA]</scope>
</reference>
<dbReference type="AlphaFoldDB" id="A0A1Y5EIM2"/>
<comment type="similarity">
    <text evidence="1">Belongs to the aldehyde dehydrogenase family.</text>
</comment>
<dbReference type="CDD" id="cd07138">
    <property type="entry name" value="ALDH_CddD_SSP0762"/>
    <property type="match status" value="1"/>
</dbReference>
<evidence type="ECO:0000259" key="3">
    <source>
        <dbReference type="Pfam" id="PF00171"/>
    </source>
</evidence>
<dbReference type="Pfam" id="PF00171">
    <property type="entry name" value="Aldedh"/>
    <property type="match status" value="1"/>
</dbReference>
<evidence type="ECO:0000256" key="2">
    <source>
        <dbReference type="ARBA" id="ARBA00023002"/>
    </source>
</evidence>
<dbReference type="InterPro" id="IPR016162">
    <property type="entry name" value="Ald_DH_N"/>
</dbReference>
<dbReference type="Proteomes" id="UP000243053">
    <property type="component" value="Unassembled WGS sequence"/>
</dbReference>
<dbReference type="PANTHER" id="PTHR42804">
    <property type="entry name" value="ALDEHYDE DEHYDROGENASE"/>
    <property type="match status" value="1"/>
</dbReference>
<accession>A0A1Y5EIM2</accession>
<gene>
    <name evidence="4" type="ORF">A9Q75_05455</name>
</gene>
<keyword evidence="2" id="KW-0560">Oxidoreductase</keyword>
<proteinExistence type="inferred from homology"/>
<dbReference type="InterPro" id="IPR016163">
    <property type="entry name" value="Ald_DH_C"/>
</dbReference>
<dbReference type="GO" id="GO:0016620">
    <property type="term" value="F:oxidoreductase activity, acting on the aldehyde or oxo group of donors, NAD or NADP as acceptor"/>
    <property type="evidence" value="ECO:0007669"/>
    <property type="project" value="InterPro"/>
</dbReference>
<protein>
    <submittedName>
        <fullName evidence="4">Aldehyde dehydrogenase family protein</fullName>
    </submittedName>
</protein>
<name>A0A1Y5EIM2_COLPS</name>
<dbReference type="Gene3D" id="3.40.309.10">
    <property type="entry name" value="Aldehyde Dehydrogenase, Chain A, domain 2"/>
    <property type="match status" value="1"/>
</dbReference>
<organism evidence="4 5">
    <name type="scientific">Colwellia psychrerythraea</name>
    <name type="common">Vibrio psychroerythus</name>
    <dbReference type="NCBI Taxonomy" id="28229"/>
    <lineage>
        <taxon>Bacteria</taxon>
        <taxon>Pseudomonadati</taxon>
        <taxon>Pseudomonadota</taxon>
        <taxon>Gammaproteobacteria</taxon>
        <taxon>Alteromonadales</taxon>
        <taxon>Colwelliaceae</taxon>
        <taxon>Colwellia</taxon>
    </lineage>
</organism>
<dbReference type="InterPro" id="IPR015590">
    <property type="entry name" value="Aldehyde_DH_dom"/>
</dbReference>
<feature type="domain" description="Aldehyde dehydrogenase" evidence="3">
    <location>
        <begin position="14"/>
        <end position="469"/>
    </location>
</feature>
<evidence type="ECO:0000313" key="5">
    <source>
        <dbReference type="Proteomes" id="UP000243053"/>
    </source>
</evidence>
<dbReference type="EMBL" id="MAAF01000038">
    <property type="protein sequence ID" value="OUR82598.1"/>
    <property type="molecule type" value="Genomic_DNA"/>
</dbReference>
<dbReference type="PANTHER" id="PTHR42804:SF1">
    <property type="entry name" value="ALDEHYDE DEHYDROGENASE-RELATED"/>
    <property type="match status" value="1"/>
</dbReference>
<dbReference type="FunFam" id="3.40.309.10:FF:000012">
    <property type="entry name" value="Betaine aldehyde dehydrogenase"/>
    <property type="match status" value="1"/>
</dbReference>
<dbReference type="FunFam" id="3.40.605.10:FF:000007">
    <property type="entry name" value="NAD/NADP-dependent betaine aldehyde dehydrogenase"/>
    <property type="match status" value="1"/>
</dbReference>